<evidence type="ECO:0000256" key="10">
    <source>
        <dbReference type="ARBA" id="ARBA00022840"/>
    </source>
</evidence>
<dbReference type="Pfam" id="PF03924">
    <property type="entry name" value="CHASE"/>
    <property type="match status" value="1"/>
</dbReference>
<dbReference type="SMART" id="SM00388">
    <property type="entry name" value="HisKA"/>
    <property type="match status" value="1"/>
</dbReference>
<accession>A0A317ZJ30</accession>
<dbReference type="Pfam" id="PF02518">
    <property type="entry name" value="HATPase_c"/>
    <property type="match status" value="1"/>
</dbReference>
<dbReference type="InterPro" id="IPR001789">
    <property type="entry name" value="Sig_transdc_resp-reg_receiver"/>
</dbReference>
<keyword evidence="4" id="KW-1003">Cell membrane</keyword>
<feature type="transmembrane region" description="Helical" evidence="17">
    <location>
        <begin position="201"/>
        <end position="221"/>
    </location>
</feature>
<dbReference type="PANTHER" id="PTHR45339">
    <property type="entry name" value="HYBRID SIGNAL TRANSDUCTION HISTIDINE KINASE J"/>
    <property type="match status" value="1"/>
</dbReference>
<dbReference type="Pfam" id="PF05231">
    <property type="entry name" value="MASE1"/>
    <property type="match status" value="1"/>
</dbReference>
<dbReference type="SUPFAM" id="SSF55874">
    <property type="entry name" value="ATPase domain of HSP90 chaperone/DNA topoisomerase II/histidine kinase"/>
    <property type="match status" value="1"/>
</dbReference>
<evidence type="ECO:0000313" key="22">
    <source>
        <dbReference type="Proteomes" id="UP000247099"/>
    </source>
</evidence>
<evidence type="ECO:0000256" key="3">
    <source>
        <dbReference type="ARBA" id="ARBA00012438"/>
    </source>
</evidence>
<keyword evidence="22" id="KW-1185">Reference proteome</keyword>
<dbReference type="InterPro" id="IPR003661">
    <property type="entry name" value="HisK_dim/P_dom"/>
</dbReference>
<evidence type="ECO:0000256" key="5">
    <source>
        <dbReference type="ARBA" id="ARBA00022553"/>
    </source>
</evidence>
<evidence type="ECO:0000256" key="12">
    <source>
        <dbReference type="ARBA" id="ARBA00023012"/>
    </source>
</evidence>
<evidence type="ECO:0000259" key="20">
    <source>
        <dbReference type="PROSITE" id="PS50839"/>
    </source>
</evidence>
<feature type="modified residue" description="4-aspartylphosphate" evidence="16">
    <location>
        <position position="979"/>
    </location>
</feature>
<dbReference type="SUPFAM" id="SSF47384">
    <property type="entry name" value="Homodimeric domain of signal transducing histidine kinase"/>
    <property type="match status" value="1"/>
</dbReference>
<feature type="transmembrane region" description="Helical" evidence="17">
    <location>
        <begin position="63"/>
        <end position="87"/>
    </location>
</feature>
<keyword evidence="5 16" id="KW-0597">Phosphoprotein</keyword>
<feature type="domain" description="CHASE" evidence="20">
    <location>
        <begin position="369"/>
        <end position="567"/>
    </location>
</feature>
<dbReference type="CDD" id="cd17546">
    <property type="entry name" value="REC_hyHK_CKI1_RcsC-like"/>
    <property type="match status" value="1"/>
</dbReference>
<feature type="transmembrane region" description="Helical" evidence="17">
    <location>
        <begin position="306"/>
        <end position="327"/>
    </location>
</feature>
<dbReference type="InterPro" id="IPR003594">
    <property type="entry name" value="HATPase_dom"/>
</dbReference>
<evidence type="ECO:0000256" key="11">
    <source>
        <dbReference type="ARBA" id="ARBA00022989"/>
    </source>
</evidence>
<evidence type="ECO:0000256" key="13">
    <source>
        <dbReference type="ARBA" id="ARBA00023136"/>
    </source>
</evidence>
<evidence type="ECO:0000256" key="9">
    <source>
        <dbReference type="ARBA" id="ARBA00022777"/>
    </source>
</evidence>
<dbReference type="Gene3D" id="3.30.565.10">
    <property type="entry name" value="Histidine kinase-like ATPase, C-terminal domain"/>
    <property type="match status" value="1"/>
</dbReference>
<gene>
    <name evidence="21" type="ORF">DDZ13_03175</name>
</gene>
<reference evidence="21 22" key="1">
    <citation type="submission" date="2018-05" db="EMBL/GenBank/DDBJ databases">
        <title>Coraliomargarita sinensis sp. nov., isolated from a marine solar saltern.</title>
        <authorList>
            <person name="Zhou L.Y."/>
        </authorList>
    </citation>
    <scope>NUCLEOTIDE SEQUENCE [LARGE SCALE GENOMIC DNA]</scope>
    <source>
        <strain evidence="21 22">WN38</strain>
    </source>
</reference>
<dbReference type="PROSITE" id="PS50110">
    <property type="entry name" value="RESPONSE_REGULATORY"/>
    <property type="match status" value="1"/>
</dbReference>
<keyword evidence="12" id="KW-0902">Two-component regulatory system</keyword>
<sequence length="1057" mass="116089">MSLSSKVLCKETELQAGKFRLWLEQNNFTANLALAALYWLAAQLGFQLAEIHENVSLLWPPSGLALAAIAYGGRSLLPGILIGALSANIFTDIAVGSALVIAVGNTVEAYVAWLILGLVRKFSDYLHEYNVLAWVLSSSLFAPIPAAIIGASSLTLLGGIDWGMGTFTHLIVNWWVGDATGILVITPLFLYLKKPNLNDSWFIRATLLILLCFCVFTLIFFHRNGPSLIFLALPLLLVAWRWFGSSGCALVSFGFVAHAAYAAYLGRGDLVLGGGNSEILTLNVFIIALVISSLVISTFRKKGSFLLPSSIFLAGWLLSGILYYTIYTSTQKLDNTRFAEIVDDVTEAVDKRLSTYTDALISAAGLYANSDKLERHEWRSFVQQQRLGERYPGINGIGYIIPVRSDQVDAFVESVRSEGVADFQVKNVPNVEAPPADELGFSHYIISYIEPLESNKQALGLNVASEINRQRAGATARDTGNASMTDRIILVQDGEERPGFLIYYPMYQPGLPLQTVAQRQAAFIGWSYAPFITELFFDGMLKARSEQIDFVIFDDTEISEGALVYATQQDAASTISGSFEKVSQMSLAGQIFTFGWNRGGSFNESSAAPAITTAASLVLGTCFLVILVVNLQNTTRNANRIVEQRTAELQEANNHLRLEVYERKKAEAKAEDANHAKSNFLATMSHEIRTPMNSVLGFTELLQTSDLSAEQRVWTNLIQSSGNSLLSIINDILDFSKIEAGMLELEQIPFSLEENIKSVTDSFSPIVAQKKVDLRVEHQNQLPKHVIGDPVRLRQVITNLLSNALKFTEQGSIAIRTAFAESDNGGAVNIRVIDTGIGIPEDKIEGLFEQFTQADSSTTRRFGGTGLGLAICKRIVEAMNGTIQVASEFGKGTTFTLSIPFSTLSPAKNKPDTKPPSLDGIEKIATHSIPVLLVDDNQVNKKLGETILNRLGCSVSLASNGMEAIEMLKSQHFDIVFLDCQMPILDGYETTRKIRQLEAETCESAFHSEKPIYIVALTANATNEDRDKCFECGMDDYLSKPLKINDFRDAISRFQRG</sequence>
<dbReference type="InterPro" id="IPR005467">
    <property type="entry name" value="His_kinase_dom"/>
</dbReference>
<feature type="transmembrane region" description="Helical" evidence="17">
    <location>
        <begin position="131"/>
        <end position="151"/>
    </location>
</feature>
<dbReference type="InParanoid" id="A0A317ZJ30"/>
<dbReference type="InterPro" id="IPR036890">
    <property type="entry name" value="HATPase_C_sf"/>
</dbReference>
<dbReference type="FunFam" id="1.10.287.130:FF:000002">
    <property type="entry name" value="Two-component osmosensing histidine kinase"/>
    <property type="match status" value="1"/>
</dbReference>
<evidence type="ECO:0000259" key="18">
    <source>
        <dbReference type="PROSITE" id="PS50109"/>
    </source>
</evidence>
<dbReference type="GO" id="GO:0005524">
    <property type="term" value="F:ATP binding"/>
    <property type="evidence" value="ECO:0007669"/>
    <property type="project" value="UniProtKB-KW"/>
</dbReference>
<dbReference type="SUPFAM" id="SSF52172">
    <property type="entry name" value="CheY-like"/>
    <property type="match status" value="1"/>
</dbReference>
<comment type="subunit">
    <text evidence="14">At low DSF concentrations, interacts with RpfF.</text>
</comment>
<dbReference type="SMART" id="SM00387">
    <property type="entry name" value="HATPase_c"/>
    <property type="match status" value="1"/>
</dbReference>
<evidence type="ECO:0000256" key="16">
    <source>
        <dbReference type="PROSITE-ProRule" id="PRU00169"/>
    </source>
</evidence>
<dbReference type="CDD" id="cd00082">
    <property type="entry name" value="HisKA"/>
    <property type="match status" value="1"/>
</dbReference>
<feature type="transmembrane region" description="Helical" evidence="17">
    <location>
        <begin position="250"/>
        <end position="267"/>
    </location>
</feature>
<evidence type="ECO:0000259" key="19">
    <source>
        <dbReference type="PROSITE" id="PS50110"/>
    </source>
</evidence>
<dbReference type="InterPro" id="IPR006189">
    <property type="entry name" value="CHASE_dom"/>
</dbReference>
<feature type="domain" description="Response regulatory" evidence="19">
    <location>
        <begin position="930"/>
        <end position="1055"/>
    </location>
</feature>
<dbReference type="InterPro" id="IPR004358">
    <property type="entry name" value="Sig_transdc_His_kin-like_C"/>
</dbReference>
<dbReference type="SMART" id="SM00448">
    <property type="entry name" value="REC"/>
    <property type="match status" value="1"/>
</dbReference>
<dbReference type="PRINTS" id="PR00344">
    <property type="entry name" value="BCTRLSENSOR"/>
</dbReference>
<evidence type="ECO:0000256" key="6">
    <source>
        <dbReference type="ARBA" id="ARBA00022679"/>
    </source>
</evidence>
<dbReference type="AlphaFoldDB" id="A0A317ZJ30"/>
<dbReference type="CDD" id="cd16922">
    <property type="entry name" value="HATPase_EvgS-ArcB-TorS-like"/>
    <property type="match status" value="1"/>
</dbReference>
<dbReference type="Gene3D" id="1.10.287.130">
    <property type="match status" value="1"/>
</dbReference>
<keyword evidence="10" id="KW-0067">ATP-binding</keyword>
<evidence type="ECO:0000256" key="4">
    <source>
        <dbReference type="ARBA" id="ARBA00022475"/>
    </source>
</evidence>
<dbReference type="InterPro" id="IPR011006">
    <property type="entry name" value="CheY-like_superfamily"/>
</dbReference>
<feature type="domain" description="Histidine kinase" evidence="18">
    <location>
        <begin position="683"/>
        <end position="903"/>
    </location>
</feature>
<dbReference type="PANTHER" id="PTHR45339:SF1">
    <property type="entry name" value="HYBRID SIGNAL TRANSDUCTION HISTIDINE KINASE J"/>
    <property type="match status" value="1"/>
</dbReference>
<evidence type="ECO:0000256" key="17">
    <source>
        <dbReference type="SAM" id="Phobius"/>
    </source>
</evidence>
<dbReference type="EC" id="2.7.13.3" evidence="3"/>
<dbReference type="GO" id="GO:0005886">
    <property type="term" value="C:plasma membrane"/>
    <property type="evidence" value="ECO:0007669"/>
    <property type="project" value="UniProtKB-SubCell"/>
</dbReference>
<dbReference type="InterPro" id="IPR036097">
    <property type="entry name" value="HisK_dim/P_sf"/>
</dbReference>
<dbReference type="Gene3D" id="3.30.450.350">
    <property type="entry name" value="CHASE domain"/>
    <property type="match status" value="1"/>
</dbReference>
<dbReference type="FunFam" id="3.30.565.10:FF:000010">
    <property type="entry name" value="Sensor histidine kinase RcsC"/>
    <property type="match status" value="1"/>
</dbReference>
<keyword evidence="8" id="KW-0547">Nucleotide-binding</keyword>
<keyword evidence="9" id="KW-0418">Kinase</keyword>
<keyword evidence="6" id="KW-0808">Transferase</keyword>
<feature type="transmembrane region" description="Helical" evidence="17">
    <location>
        <begin position="93"/>
        <end position="119"/>
    </location>
</feature>
<keyword evidence="11 17" id="KW-1133">Transmembrane helix</keyword>
<dbReference type="Proteomes" id="UP000247099">
    <property type="component" value="Unassembled WGS sequence"/>
</dbReference>
<evidence type="ECO:0000256" key="2">
    <source>
        <dbReference type="ARBA" id="ARBA00004651"/>
    </source>
</evidence>
<name>A0A317ZJ30_9BACT</name>
<dbReference type="EMBL" id="QHJQ01000002">
    <property type="protein sequence ID" value="PXA04982.1"/>
    <property type="molecule type" value="Genomic_DNA"/>
</dbReference>
<comment type="subcellular location">
    <subcellularLocation>
        <location evidence="2">Cell membrane</location>
        <topology evidence="2">Multi-pass membrane protein</topology>
    </subcellularLocation>
</comment>
<dbReference type="InterPro" id="IPR007895">
    <property type="entry name" value="MASE1"/>
</dbReference>
<keyword evidence="7 17" id="KW-0812">Transmembrane</keyword>
<evidence type="ECO:0000256" key="8">
    <source>
        <dbReference type="ARBA" id="ARBA00022741"/>
    </source>
</evidence>
<dbReference type="RefSeq" id="WP_110129983.1">
    <property type="nucleotide sequence ID" value="NZ_QHJQ01000002.1"/>
</dbReference>
<evidence type="ECO:0000256" key="15">
    <source>
        <dbReference type="ARBA" id="ARBA00068150"/>
    </source>
</evidence>
<organism evidence="21 22">
    <name type="scientific">Coraliomargarita sinensis</name>
    <dbReference type="NCBI Taxonomy" id="2174842"/>
    <lineage>
        <taxon>Bacteria</taxon>
        <taxon>Pseudomonadati</taxon>
        <taxon>Verrucomicrobiota</taxon>
        <taxon>Opitutia</taxon>
        <taxon>Puniceicoccales</taxon>
        <taxon>Coraliomargaritaceae</taxon>
        <taxon>Coraliomargarita</taxon>
    </lineage>
</organism>
<dbReference type="PROSITE" id="PS50839">
    <property type="entry name" value="CHASE"/>
    <property type="match status" value="1"/>
</dbReference>
<dbReference type="Pfam" id="PF00512">
    <property type="entry name" value="HisKA"/>
    <property type="match status" value="1"/>
</dbReference>
<dbReference type="InterPro" id="IPR042240">
    <property type="entry name" value="CHASE_sf"/>
</dbReference>
<evidence type="ECO:0000313" key="21">
    <source>
        <dbReference type="EMBL" id="PXA04982.1"/>
    </source>
</evidence>
<feature type="transmembrane region" description="Helical" evidence="17">
    <location>
        <begin position="279"/>
        <end position="299"/>
    </location>
</feature>
<dbReference type="Gene3D" id="3.40.50.2300">
    <property type="match status" value="1"/>
</dbReference>
<dbReference type="SMART" id="SM01079">
    <property type="entry name" value="CHASE"/>
    <property type="match status" value="1"/>
</dbReference>
<dbReference type="PROSITE" id="PS50109">
    <property type="entry name" value="HIS_KIN"/>
    <property type="match status" value="1"/>
</dbReference>
<evidence type="ECO:0000256" key="7">
    <source>
        <dbReference type="ARBA" id="ARBA00022692"/>
    </source>
</evidence>
<dbReference type="GO" id="GO:0000155">
    <property type="term" value="F:phosphorelay sensor kinase activity"/>
    <property type="evidence" value="ECO:0007669"/>
    <property type="project" value="InterPro"/>
</dbReference>
<keyword evidence="13 17" id="KW-0472">Membrane</keyword>
<comment type="caution">
    <text evidence="21">The sequence shown here is derived from an EMBL/GenBank/DDBJ whole genome shotgun (WGS) entry which is preliminary data.</text>
</comment>
<evidence type="ECO:0000256" key="1">
    <source>
        <dbReference type="ARBA" id="ARBA00000085"/>
    </source>
</evidence>
<comment type="catalytic activity">
    <reaction evidence="1">
        <text>ATP + protein L-histidine = ADP + protein N-phospho-L-histidine.</text>
        <dbReference type="EC" id="2.7.13.3"/>
    </reaction>
</comment>
<dbReference type="Pfam" id="PF00072">
    <property type="entry name" value="Response_reg"/>
    <property type="match status" value="1"/>
</dbReference>
<feature type="transmembrane region" description="Helical" evidence="17">
    <location>
        <begin position="28"/>
        <end position="51"/>
    </location>
</feature>
<feature type="transmembrane region" description="Helical" evidence="17">
    <location>
        <begin position="171"/>
        <end position="192"/>
    </location>
</feature>
<proteinExistence type="predicted"/>
<evidence type="ECO:0000256" key="14">
    <source>
        <dbReference type="ARBA" id="ARBA00064003"/>
    </source>
</evidence>
<protein>
    <recommendedName>
        <fullName evidence="15">Sensory/regulatory protein RpfC</fullName>
        <ecNumber evidence="3">2.7.13.3</ecNumber>
    </recommendedName>
</protein>